<dbReference type="Proteomes" id="UP000639516">
    <property type="component" value="Unassembled WGS sequence"/>
</dbReference>
<gene>
    <name evidence="3" type="ORF">HA482_07655</name>
</gene>
<comment type="caution">
    <text evidence="3">The sequence shown here is derived from an EMBL/GenBank/DDBJ whole genome shotgun (WGS) entry which is preliminary data.</text>
</comment>
<name>A0ABR7U245_9BRAD</name>
<keyword evidence="2" id="KW-0812">Transmembrane</keyword>
<sequence>MSRFRLGDTKIRDYDSEFGRQIESIDALMLVGLTRTQRRRAGWFVALAYLFCVLAPTLSFALPGSQATPYCLTDEDHVPGMAHDHHEGAMHVHKDGHVHHHSGVQVHADSSADHDAKPVALKSDAGPVKAPHAADGKCCGLMCVTALPATLVTVAKPPVPNAVRVSDNHRKLADNAPSRLYRPPNS</sequence>
<keyword evidence="2" id="KW-0472">Membrane</keyword>
<dbReference type="EMBL" id="JAATTO010000009">
    <property type="protein sequence ID" value="MBC9978094.1"/>
    <property type="molecule type" value="Genomic_DNA"/>
</dbReference>
<organism evidence="3 4">
    <name type="scientific">Bradyrhizobium campsiandrae</name>
    <dbReference type="NCBI Taxonomy" id="1729892"/>
    <lineage>
        <taxon>Bacteria</taxon>
        <taxon>Pseudomonadati</taxon>
        <taxon>Pseudomonadota</taxon>
        <taxon>Alphaproteobacteria</taxon>
        <taxon>Hyphomicrobiales</taxon>
        <taxon>Nitrobacteraceae</taxon>
        <taxon>Bradyrhizobium</taxon>
    </lineage>
</organism>
<reference evidence="3 4" key="1">
    <citation type="journal article" date="2020" name="Arch. Microbiol.">
        <title>Bradyrhizobium campsiandrae sp. nov., a nitrogen-fixing bacterial strain isolated from a native leguminous tree from the Amazon adapted to flooded conditions.</title>
        <authorList>
            <person name="Cabral Michel D."/>
            <person name="Martins da Costa E."/>
            <person name="Azarias Guimaraes A."/>
            <person name="Soares de Carvalho T."/>
            <person name="Santos de Castro Caputo P."/>
            <person name="Willems A."/>
            <person name="de Souza Moreira F.M."/>
        </authorList>
    </citation>
    <scope>NUCLEOTIDE SEQUENCE [LARGE SCALE GENOMIC DNA]</scope>
    <source>
        <strain evidence="4">INPA 384B</strain>
    </source>
</reference>
<accession>A0ABR7U245</accession>
<evidence type="ECO:0000313" key="3">
    <source>
        <dbReference type="EMBL" id="MBC9978094.1"/>
    </source>
</evidence>
<evidence type="ECO:0008006" key="5">
    <source>
        <dbReference type="Google" id="ProtNLM"/>
    </source>
</evidence>
<proteinExistence type="predicted"/>
<feature type="region of interest" description="Disordered" evidence="1">
    <location>
        <begin position="167"/>
        <end position="186"/>
    </location>
</feature>
<feature type="transmembrane region" description="Helical" evidence="2">
    <location>
        <begin position="41"/>
        <end position="62"/>
    </location>
</feature>
<keyword evidence="4" id="KW-1185">Reference proteome</keyword>
<evidence type="ECO:0000256" key="2">
    <source>
        <dbReference type="SAM" id="Phobius"/>
    </source>
</evidence>
<protein>
    <recommendedName>
        <fullName evidence="5">DUF2946 domain-containing protein</fullName>
    </recommendedName>
</protein>
<dbReference type="RefSeq" id="WP_188098658.1">
    <property type="nucleotide sequence ID" value="NZ_JAANIH010000010.1"/>
</dbReference>
<evidence type="ECO:0000256" key="1">
    <source>
        <dbReference type="SAM" id="MobiDB-lite"/>
    </source>
</evidence>
<evidence type="ECO:0000313" key="4">
    <source>
        <dbReference type="Proteomes" id="UP000639516"/>
    </source>
</evidence>
<keyword evidence="2" id="KW-1133">Transmembrane helix</keyword>